<evidence type="ECO:0000256" key="6">
    <source>
        <dbReference type="ARBA" id="ARBA00023157"/>
    </source>
</evidence>
<proteinExistence type="predicted"/>
<evidence type="ECO:0000256" key="1">
    <source>
        <dbReference type="ARBA" id="ARBA00004141"/>
    </source>
</evidence>
<evidence type="ECO:0000313" key="11">
    <source>
        <dbReference type="EMBL" id="TRY78746.1"/>
    </source>
</evidence>
<dbReference type="InterPro" id="IPR000177">
    <property type="entry name" value="Apple"/>
</dbReference>
<dbReference type="PROSITE" id="PS50261">
    <property type="entry name" value="G_PROTEIN_RECEP_F2_4"/>
    <property type="match status" value="1"/>
</dbReference>
<dbReference type="SMART" id="SM00181">
    <property type="entry name" value="EGF"/>
    <property type="match status" value="1"/>
</dbReference>
<dbReference type="AlphaFoldDB" id="A0A553PM50"/>
<feature type="transmembrane region" description="Helical" evidence="7">
    <location>
        <begin position="732"/>
        <end position="753"/>
    </location>
</feature>
<dbReference type="Gene3D" id="2.20.100.10">
    <property type="entry name" value="Thrombospondin type-1 (TSP1) repeat"/>
    <property type="match status" value="1"/>
</dbReference>
<sequence>MEVLQILLFYGTVVNAVWPDCVVHKKNFDGLNKISGYRSSNEGCAHWCGALGPKCVRWVYQDSPATCFLKAFEGNEKDENDPLTQNDHEEFQSKFGDPYNQSNPEVIARIDLRQEQMLQLHTGDSTCQPDIEVPWPDCSIVGENIVDASAAPNFENTNIEDCSGYCQDEPTCQFWSFHKQAMTCWLQTDKTTTESNVDMTYGPRTCVGKVNENALTGSATIDGGWTPWSILDTPCFNKRTGSKVDCGGGIQYRHRSCTNPEPRFGGKICPGLSDDEFPCNLHNCALPDDFLWSAWGAPDILCSNGTQKRTTLCGDVRRRLPMVPGRNEDEPPVNWPSCVVPFENKAPVLSSTNGGTLEQCFNGCKGDATCNHWTFNVETKKCSFHDLLQIESYVEQPTFATGEKFCFGTKGTFYFLRLFLCDKGASVFKRRSVANLVYAPYCGEFMKNYRDAAVAKEAFEVPSLDACAGECDLDANCHSWYLEISQLTGLRMCTLRGQIPDGYTPEDVTTADMWAFSGLKATCPMGKSRPSTPEEAMELSYKEICVGNQYKEETKVNNTWNQDYCDSPCKDNGPCPAGAQCYDRSDTLRPKYECICQMGMVMEGNRCISPPPSTPTPRPVPSLSPAIKDTVTALTRTASFVLIGFVTATLVLFAVLKIMDPGRFIHMNIEIALLLAHICLLPTLQHSETACRNISIFIHFFYTAVFAFFLMEGIFMYSLVSRVVPRNGMLSNMGSFMAGWGIAITVITFTVSFEYENYGGDYQ</sequence>
<feature type="transmembrane region" description="Helical" evidence="7">
    <location>
        <begin position="665"/>
        <end position="684"/>
    </location>
</feature>
<protein>
    <recommendedName>
        <fullName evidence="13">Apple domain-containing protein</fullName>
    </recommendedName>
</protein>
<keyword evidence="8" id="KW-0732">Signal</keyword>
<dbReference type="GO" id="GO:0016020">
    <property type="term" value="C:membrane"/>
    <property type="evidence" value="ECO:0007669"/>
    <property type="project" value="UniProtKB-SubCell"/>
</dbReference>
<feature type="signal peptide" evidence="8">
    <location>
        <begin position="1"/>
        <end position="16"/>
    </location>
</feature>
<dbReference type="STRING" id="6832.A0A553PM50"/>
<keyword evidence="5 7" id="KW-0472">Membrane</keyword>
<dbReference type="GO" id="GO:0005576">
    <property type="term" value="C:extracellular region"/>
    <property type="evidence" value="ECO:0007669"/>
    <property type="project" value="InterPro"/>
</dbReference>
<keyword evidence="12" id="KW-1185">Reference proteome</keyword>
<dbReference type="InterPro" id="IPR003609">
    <property type="entry name" value="Pan_app"/>
</dbReference>
<comment type="caution">
    <text evidence="11">The sequence shown here is derived from an EMBL/GenBank/DDBJ whole genome shotgun (WGS) entry which is preliminary data.</text>
</comment>
<accession>A0A553PM50</accession>
<dbReference type="Pfam" id="PF00024">
    <property type="entry name" value="PAN_1"/>
    <property type="match status" value="2"/>
</dbReference>
<organism evidence="11 12">
    <name type="scientific">Tigriopus californicus</name>
    <name type="common">Marine copepod</name>
    <dbReference type="NCBI Taxonomy" id="6832"/>
    <lineage>
        <taxon>Eukaryota</taxon>
        <taxon>Metazoa</taxon>
        <taxon>Ecdysozoa</taxon>
        <taxon>Arthropoda</taxon>
        <taxon>Crustacea</taxon>
        <taxon>Multicrustacea</taxon>
        <taxon>Hexanauplia</taxon>
        <taxon>Copepoda</taxon>
        <taxon>Harpacticoida</taxon>
        <taxon>Harpacticidae</taxon>
        <taxon>Tigriopus</taxon>
    </lineage>
</organism>
<dbReference type="Gene3D" id="1.20.1070.10">
    <property type="entry name" value="Rhodopsin 7-helix transmembrane proteins"/>
    <property type="match status" value="1"/>
</dbReference>
<gene>
    <name evidence="11" type="ORF">TCAL_16690</name>
</gene>
<feature type="domain" description="Apple" evidence="10">
    <location>
        <begin position="138"/>
        <end position="206"/>
    </location>
</feature>
<feature type="chain" id="PRO_5021955793" description="Apple domain-containing protein" evidence="8">
    <location>
        <begin position="17"/>
        <end position="763"/>
    </location>
</feature>
<evidence type="ECO:0000256" key="2">
    <source>
        <dbReference type="ARBA" id="ARBA00022692"/>
    </source>
</evidence>
<dbReference type="InterPro" id="IPR017981">
    <property type="entry name" value="GPCR_2-like_7TM"/>
</dbReference>
<dbReference type="GO" id="GO:0007166">
    <property type="term" value="P:cell surface receptor signaling pathway"/>
    <property type="evidence" value="ECO:0007669"/>
    <property type="project" value="InterPro"/>
</dbReference>
<feature type="domain" description="G-protein coupled receptors family 2 profile 2" evidence="9">
    <location>
        <begin position="628"/>
        <end position="763"/>
    </location>
</feature>
<keyword evidence="3" id="KW-0677">Repeat</keyword>
<dbReference type="GO" id="GO:0006508">
    <property type="term" value="P:proteolysis"/>
    <property type="evidence" value="ECO:0007669"/>
    <property type="project" value="InterPro"/>
</dbReference>
<dbReference type="SMART" id="SM00223">
    <property type="entry name" value="APPLE"/>
    <property type="match status" value="1"/>
</dbReference>
<evidence type="ECO:0000256" key="3">
    <source>
        <dbReference type="ARBA" id="ARBA00022737"/>
    </source>
</evidence>
<dbReference type="PROSITE" id="PS50948">
    <property type="entry name" value="PAN"/>
    <property type="match status" value="1"/>
</dbReference>
<dbReference type="PANTHER" id="PTHR22906">
    <property type="entry name" value="PROPERDIN"/>
    <property type="match status" value="1"/>
</dbReference>
<evidence type="ECO:0000313" key="12">
    <source>
        <dbReference type="Proteomes" id="UP000318571"/>
    </source>
</evidence>
<dbReference type="Pfam" id="PF14295">
    <property type="entry name" value="PAN_4"/>
    <property type="match status" value="2"/>
</dbReference>
<evidence type="ECO:0000256" key="5">
    <source>
        <dbReference type="ARBA" id="ARBA00023136"/>
    </source>
</evidence>
<keyword evidence="6" id="KW-1015">Disulfide bond</keyword>
<dbReference type="GO" id="GO:0004930">
    <property type="term" value="F:G protein-coupled receptor activity"/>
    <property type="evidence" value="ECO:0007669"/>
    <property type="project" value="InterPro"/>
</dbReference>
<dbReference type="InterPro" id="IPR000832">
    <property type="entry name" value="GPCR_2_secretin-like"/>
</dbReference>
<keyword evidence="2 7" id="KW-0812">Transmembrane</keyword>
<evidence type="ECO:0000259" key="9">
    <source>
        <dbReference type="PROSITE" id="PS50261"/>
    </source>
</evidence>
<dbReference type="SUPFAM" id="SSF82895">
    <property type="entry name" value="TSP-1 type 1 repeat"/>
    <property type="match status" value="1"/>
</dbReference>
<dbReference type="SUPFAM" id="SSF57414">
    <property type="entry name" value="Hairpin loop containing domain-like"/>
    <property type="match status" value="1"/>
</dbReference>
<evidence type="ECO:0000256" key="7">
    <source>
        <dbReference type="SAM" id="Phobius"/>
    </source>
</evidence>
<dbReference type="PANTHER" id="PTHR22906:SF21">
    <property type="entry name" value="SEMA DOMAIN-CONTAINING PROTEIN"/>
    <property type="match status" value="1"/>
</dbReference>
<dbReference type="EMBL" id="VCGU01000003">
    <property type="protein sequence ID" value="TRY78746.1"/>
    <property type="molecule type" value="Genomic_DNA"/>
</dbReference>
<comment type="subcellular location">
    <subcellularLocation>
        <location evidence="1">Membrane</location>
        <topology evidence="1">Multi-pass membrane protein</topology>
    </subcellularLocation>
</comment>
<feature type="transmembrane region" description="Helical" evidence="7">
    <location>
        <begin position="696"/>
        <end position="720"/>
    </location>
</feature>
<evidence type="ECO:0000256" key="4">
    <source>
        <dbReference type="ARBA" id="ARBA00022989"/>
    </source>
</evidence>
<evidence type="ECO:0000259" key="10">
    <source>
        <dbReference type="PROSITE" id="PS50948"/>
    </source>
</evidence>
<evidence type="ECO:0000256" key="8">
    <source>
        <dbReference type="SAM" id="SignalP"/>
    </source>
</evidence>
<dbReference type="InterPro" id="IPR036383">
    <property type="entry name" value="TSP1_rpt_sf"/>
</dbReference>
<feature type="transmembrane region" description="Helical" evidence="7">
    <location>
        <begin position="638"/>
        <end position="658"/>
    </location>
</feature>
<dbReference type="InterPro" id="IPR052065">
    <property type="entry name" value="Compl_asym_regulator"/>
</dbReference>
<dbReference type="Proteomes" id="UP000318571">
    <property type="component" value="Chromosome 11"/>
</dbReference>
<name>A0A553PM50_TIGCA</name>
<dbReference type="Gene3D" id="3.50.4.10">
    <property type="entry name" value="Hepatocyte Growth Factor"/>
    <property type="match status" value="2"/>
</dbReference>
<dbReference type="PROSITE" id="PS50092">
    <property type="entry name" value="TSP1"/>
    <property type="match status" value="1"/>
</dbReference>
<reference evidence="11 12" key="1">
    <citation type="journal article" date="2018" name="Nat. Ecol. Evol.">
        <title>Genomic signatures of mitonuclear coevolution across populations of Tigriopus californicus.</title>
        <authorList>
            <person name="Barreto F.S."/>
            <person name="Watson E.T."/>
            <person name="Lima T.G."/>
            <person name="Willett C.S."/>
            <person name="Edmands S."/>
            <person name="Li W."/>
            <person name="Burton R.S."/>
        </authorList>
    </citation>
    <scope>NUCLEOTIDE SEQUENCE [LARGE SCALE GENOMIC DNA]</scope>
    <source>
        <strain evidence="11 12">San Diego</strain>
    </source>
</reference>
<keyword evidence="4 7" id="KW-1133">Transmembrane helix</keyword>
<dbReference type="InterPro" id="IPR000742">
    <property type="entry name" value="EGF"/>
</dbReference>
<dbReference type="InterPro" id="IPR000884">
    <property type="entry name" value="TSP1_rpt"/>
</dbReference>
<dbReference type="Pfam" id="PF00002">
    <property type="entry name" value="7tm_2"/>
    <property type="match status" value="1"/>
</dbReference>
<evidence type="ECO:0008006" key="13">
    <source>
        <dbReference type="Google" id="ProtNLM"/>
    </source>
</evidence>